<feature type="domain" description="NAC" evidence="7">
    <location>
        <begin position="23"/>
        <end position="174"/>
    </location>
</feature>
<keyword evidence="3" id="KW-0238">DNA-binding</keyword>
<evidence type="ECO:0000259" key="7">
    <source>
        <dbReference type="PROSITE" id="PS51005"/>
    </source>
</evidence>
<dbReference type="Gene3D" id="2.170.150.80">
    <property type="entry name" value="NAC domain"/>
    <property type="match status" value="1"/>
</dbReference>
<evidence type="ECO:0000256" key="2">
    <source>
        <dbReference type="ARBA" id="ARBA00023015"/>
    </source>
</evidence>
<organism evidence="8 9">
    <name type="scientific">Quercus suber</name>
    <name type="common">Cork oak</name>
    <dbReference type="NCBI Taxonomy" id="58331"/>
    <lineage>
        <taxon>Eukaryota</taxon>
        <taxon>Viridiplantae</taxon>
        <taxon>Streptophyta</taxon>
        <taxon>Embryophyta</taxon>
        <taxon>Tracheophyta</taxon>
        <taxon>Spermatophyta</taxon>
        <taxon>Magnoliopsida</taxon>
        <taxon>eudicotyledons</taxon>
        <taxon>Gunneridae</taxon>
        <taxon>Pentapetalae</taxon>
        <taxon>rosids</taxon>
        <taxon>fabids</taxon>
        <taxon>Fagales</taxon>
        <taxon>Fagaceae</taxon>
        <taxon>Quercus</taxon>
    </lineage>
</organism>
<keyword evidence="5" id="KW-0539">Nucleus</keyword>
<dbReference type="EMBL" id="PKMF04000051">
    <property type="protein sequence ID" value="KAK7854859.1"/>
    <property type="molecule type" value="Genomic_DNA"/>
</dbReference>
<dbReference type="InterPro" id="IPR036093">
    <property type="entry name" value="NAC_dom_sf"/>
</dbReference>
<feature type="region of interest" description="Disordered" evidence="6">
    <location>
        <begin position="302"/>
        <end position="321"/>
    </location>
</feature>
<protein>
    <submittedName>
        <fullName evidence="8">Nac transcription factor 25</fullName>
    </submittedName>
</protein>
<evidence type="ECO:0000256" key="1">
    <source>
        <dbReference type="ARBA" id="ARBA00004123"/>
    </source>
</evidence>
<proteinExistence type="predicted"/>
<dbReference type="PROSITE" id="PS51005">
    <property type="entry name" value="NAC"/>
    <property type="match status" value="1"/>
</dbReference>
<evidence type="ECO:0000256" key="3">
    <source>
        <dbReference type="ARBA" id="ARBA00023125"/>
    </source>
</evidence>
<evidence type="ECO:0000256" key="6">
    <source>
        <dbReference type="SAM" id="MobiDB-lite"/>
    </source>
</evidence>
<dbReference type="GO" id="GO:0003677">
    <property type="term" value="F:DNA binding"/>
    <property type="evidence" value="ECO:0007669"/>
    <property type="project" value="UniProtKB-KW"/>
</dbReference>
<feature type="non-terminal residue" evidence="8">
    <location>
        <position position="1"/>
    </location>
</feature>
<evidence type="ECO:0000313" key="8">
    <source>
        <dbReference type="EMBL" id="KAK7854859.1"/>
    </source>
</evidence>
<dbReference type="GO" id="GO:0006355">
    <property type="term" value="P:regulation of DNA-templated transcription"/>
    <property type="evidence" value="ECO:0007669"/>
    <property type="project" value="InterPro"/>
</dbReference>
<dbReference type="Proteomes" id="UP000237347">
    <property type="component" value="Unassembled WGS sequence"/>
</dbReference>
<gene>
    <name evidence="8" type="primary">NAC025_2</name>
    <name evidence="8" type="ORF">CFP56_030662</name>
</gene>
<name>A0AAW0LTV4_QUESU</name>
<dbReference type="PANTHER" id="PTHR31744">
    <property type="entry name" value="PROTEIN CUP-SHAPED COTYLEDON 2-RELATED"/>
    <property type="match status" value="1"/>
</dbReference>
<dbReference type="PANTHER" id="PTHR31744:SF233">
    <property type="entry name" value="NAC DOMAIN-CONTAINING PROTEIN 72-LIKE"/>
    <property type="match status" value="1"/>
</dbReference>
<comment type="caution">
    <text evidence="8">The sequence shown here is derived from an EMBL/GenBank/DDBJ whole genome shotgun (WGS) entry which is preliminary data.</text>
</comment>
<evidence type="ECO:0000256" key="4">
    <source>
        <dbReference type="ARBA" id="ARBA00023163"/>
    </source>
</evidence>
<sequence length="346" mass="39436">VSPSPRTRYPFMENQQPTSDIRLPPGFRFHPSDKELSQHYLRNKVTSSPLPVSIIAEIDLYKYNPWEFPKKALFGEDEWYFFTPRDRKYPNGVRPNRAAAGLGYWKATGTDKPTLTSCGTKSIGVKKALVPYKGRPPKGVKTDWIMHEYRSSLDTMIWIAKAKGSMRVNRNGPSYEPPVYVQKVDEPWSMNVHPTLFAAVRTYLYNDCPMLPYFFASQNIPCTDTAASISFQSSNGGKLCPKDDTAINQSQYLASFNSLLNPLNRKPAEGNHNEIFVFPSKKVSNRYIENEEVEISKRNDSTAGMKFCGTDPPQDNDFDAVQWSSFNPYQELDDQFVFTESSNKLE</sequence>
<reference evidence="8 9" key="1">
    <citation type="journal article" date="2018" name="Sci. Data">
        <title>The draft genome sequence of cork oak.</title>
        <authorList>
            <person name="Ramos A.M."/>
            <person name="Usie A."/>
            <person name="Barbosa P."/>
            <person name="Barros P.M."/>
            <person name="Capote T."/>
            <person name="Chaves I."/>
            <person name="Simoes F."/>
            <person name="Abreu I."/>
            <person name="Carrasquinho I."/>
            <person name="Faro C."/>
            <person name="Guimaraes J.B."/>
            <person name="Mendonca D."/>
            <person name="Nobrega F."/>
            <person name="Rodrigues L."/>
            <person name="Saibo N.J.M."/>
            <person name="Varela M.C."/>
            <person name="Egas C."/>
            <person name="Matos J."/>
            <person name="Miguel C.M."/>
            <person name="Oliveira M.M."/>
            <person name="Ricardo C.P."/>
            <person name="Goncalves S."/>
        </authorList>
    </citation>
    <scope>NUCLEOTIDE SEQUENCE [LARGE SCALE GENOMIC DNA]</scope>
    <source>
        <strain evidence="9">cv. HL8</strain>
    </source>
</reference>
<keyword evidence="4" id="KW-0804">Transcription</keyword>
<comment type="subcellular location">
    <subcellularLocation>
        <location evidence="1">Nucleus</location>
    </subcellularLocation>
</comment>
<dbReference type="GO" id="GO:0005634">
    <property type="term" value="C:nucleus"/>
    <property type="evidence" value="ECO:0007669"/>
    <property type="project" value="UniProtKB-SubCell"/>
</dbReference>
<dbReference type="SUPFAM" id="SSF101941">
    <property type="entry name" value="NAC domain"/>
    <property type="match status" value="1"/>
</dbReference>
<keyword evidence="9" id="KW-1185">Reference proteome</keyword>
<dbReference type="AlphaFoldDB" id="A0AAW0LTV4"/>
<evidence type="ECO:0000313" key="9">
    <source>
        <dbReference type="Proteomes" id="UP000237347"/>
    </source>
</evidence>
<dbReference type="InterPro" id="IPR003441">
    <property type="entry name" value="NAC-dom"/>
</dbReference>
<dbReference type="Pfam" id="PF02365">
    <property type="entry name" value="NAM"/>
    <property type="match status" value="1"/>
</dbReference>
<accession>A0AAW0LTV4</accession>
<keyword evidence="2" id="KW-0805">Transcription regulation</keyword>
<evidence type="ECO:0000256" key="5">
    <source>
        <dbReference type="ARBA" id="ARBA00023242"/>
    </source>
</evidence>